<evidence type="ECO:0000259" key="3">
    <source>
        <dbReference type="PROSITE" id="PS50878"/>
    </source>
</evidence>
<dbReference type="InterPro" id="IPR013087">
    <property type="entry name" value="Znf_C2H2_type"/>
</dbReference>
<evidence type="ECO:0000313" key="5">
    <source>
        <dbReference type="Proteomes" id="UP001623348"/>
    </source>
</evidence>
<dbReference type="FunFam" id="3.30.160.60:FF:000308">
    <property type="entry name" value="zinc finger protein 236 isoform X1"/>
    <property type="match status" value="1"/>
</dbReference>
<keyword evidence="1" id="KW-0862">Zinc</keyword>
<dbReference type="GO" id="GO:0008270">
    <property type="term" value="F:zinc ion binding"/>
    <property type="evidence" value="ECO:0007669"/>
    <property type="project" value="UniProtKB-KW"/>
</dbReference>
<dbReference type="EMBL" id="BAAFJT010000002">
    <property type="protein sequence ID" value="GAB0182941.1"/>
    <property type="molecule type" value="Genomic_DNA"/>
</dbReference>
<keyword evidence="1" id="KW-0863">Zinc-finger</keyword>
<feature type="domain" description="C2H2-type" evidence="2">
    <location>
        <begin position="379"/>
        <end position="406"/>
    </location>
</feature>
<dbReference type="PRINTS" id="PR01345">
    <property type="entry name" value="CERVTRCPTASE"/>
</dbReference>
<name>A0ABC9WCC4_GRUJA</name>
<dbReference type="CDD" id="cd01650">
    <property type="entry name" value="RT_nLTR_like"/>
    <property type="match status" value="1"/>
</dbReference>
<gene>
    <name evidence="4" type="ORF">GRJ2_000759400</name>
</gene>
<dbReference type="InterPro" id="IPR043502">
    <property type="entry name" value="DNA/RNA_pol_sf"/>
</dbReference>
<dbReference type="SUPFAM" id="SSF56672">
    <property type="entry name" value="DNA/RNA polymerases"/>
    <property type="match status" value="1"/>
</dbReference>
<dbReference type="AlphaFoldDB" id="A0ABC9WCC4"/>
<feature type="domain" description="C2H2-type" evidence="2">
    <location>
        <begin position="351"/>
        <end position="378"/>
    </location>
</feature>
<organism evidence="4 5">
    <name type="scientific">Grus japonensis</name>
    <name type="common">Japanese crane</name>
    <name type="synonym">Red-crowned crane</name>
    <dbReference type="NCBI Taxonomy" id="30415"/>
    <lineage>
        <taxon>Eukaryota</taxon>
        <taxon>Metazoa</taxon>
        <taxon>Chordata</taxon>
        <taxon>Craniata</taxon>
        <taxon>Vertebrata</taxon>
        <taxon>Euteleostomi</taxon>
        <taxon>Archelosauria</taxon>
        <taxon>Archosauria</taxon>
        <taxon>Dinosauria</taxon>
        <taxon>Saurischia</taxon>
        <taxon>Theropoda</taxon>
        <taxon>Coelurosauria</taxon>
        <taxon>Aves</taxon>
        <taxon>Neognathae</taxon>
        <taxon>Neoaves</taxon>
        <taxon>Gruiformes</taxon>
        <taxon>Gruidae</taxon>
        <taxon>Grus</taxon>
    </lineage>
</organism>
<dbReference type="InterPro" id="IPR000477">
    <property type="entry name" value="RT_dom"/>
</dbReference>
<dbReference type="FunFam" id="3.30.160.60:FF:001071">
    <property type="entry name" value="zinc finger protein 236"/>
    <property type="match status" value="1"/>
</dbReference>
<protein>
    <submittedName>
        <fullName evidence="4">Mitochondrial enolase superfamily member 1</fullName>
    </submittedName>
</protein>
<dbReference type="PANTHER" id="PTHR33332">
    <property type="entry name" value="REVERSE TRANSCRIPTASE DOMAIN-CONTAINING PROTEIN"/>
    <property type="match status" value="1"/>
</dbReference>
<evidence type="ECO:0000313" key="4">
    <source>
        <dbReference type="EMBL" id="GAB0182941.1"/>
    </source>
</evidence>
<dbReference type="PROSITE" id="PS50878">
    <property type="entry name" value="RT_POL"/>
    <property type="match status" value="1"/>
</dbReference>
<feature type="domain" description="Reverse transcriptase" evidence="3">
    <location>
        <begin position="1"/>
        <end position="203"/>
    </location>
</feature>
<dbReference type="PROSITE" id="PS50157">
    <property type="entry name" value="ZINC_FINGER_C2H2_2"/>
    <property type="match status" value="3"/>
</dbReference>
<evidence type="ECO:0000256" key="1">
    <source>
        <dbReference type="PROSITE-ProRule" id="PRU00042"/>
    </source>
</evidence>
<dbReference type="SUPFAM" id="SSF57667">
    <property type="entry name" value="beta-beta-alpha zinc fingers"/>
    <property type="match status" value="2"/>
</dbReference>
<dbReference type="Proteomes" id="UP001623348">
    <property type="component" value="Unassembled WGS sequence"/>
</dbReference>
<feature type="domain" description="C2H2-type" evidence="2">
    <location>
        <begin position="407"/>
        <end position="435"/>
    </location>
</feature>
<dbReference type="PROSITE" id="PS00028">
    <property type="entry name" value="ZINC_FINGER_C2H2_1"/>
    <property type="match status" value="3"/>
</dbReference>
<sequence>MQHIQDNQVIRPSQHGFMKGRSCLTNLVSFYDKVTCLVDEGKAVDVVYLDFSKAFDTVSHSILLEKLAAHGLDGCMLCWIKNWLDGQARRVVVNGVTSSWWPLTSGVPQGSVLGPVLFNIFINDLDKGIECTLSKFAGDAKLGRGVDLLEGRRALQRDLDRLNQWAKANCMRFNKAKCRVLHLGHNNPTQRYRLGEEWLESCLEEKDLGVLVGNQLKVSWQCAQVAKKANSILAYIRNSVASRTREGIVPPYSALVRPHLKHCVQFWALHYKKDLEVLERVQRRATKLVKGLEHKSYEERLRELGLFSLEKRRLRGDLTTLYNYLKRGCSQEHMQTHQAGPSLSSQKPRVFKCDTCEKAFAKPSQLERHSRIHTGERPFQCTLCEKAFNQKSALQVHMKKHTGERPYKCDYCAMGFTQKSNMKLHMKRAHGYTGPVQEPASHQEQEGEDISRALNLEEVVQESSNEWQSIGNVFR</sequence>
<dbReference type="Gene3D" id="3.30.160.60">
    <property type="entry name" value="Classic Zinc Finger"/>
    <property type="match status" value="3"/>
</dbReference>
<reference evidence="4 5" key="1">
    <citation type="submission" date="2024-06" db="EMBL/GenBank/DDBJ databases">
        <title>The draft genome of Grus japonensis, version 3.</title>
        <authorList>
            <person name="Nabeshima K."/>
            <person name="Suzuki S."/>
            <person name="Onuma M."/>
        </authorList>
    </citation>
    <scope>NUCLEOTIDE SEQUENCE [LARGE SCALE GENOMIC DNA]</scope>
    <source>
        <strain evidence="4 5">451A</strain>
    </source>
</reference>
<evidence type="ECO:0000259" key="2">
    <source>
        <dbReference type="PROSITE" id="PS50157"/>
    </source>
</evidence>
<keyword evidence="1" id="KW-0479">Metal-binding</keyword>
<dbReference type="FunFam" id="3.30.160.60:FF:002098">
    <property type="entry name" value="Zinc finger protein 236"/>
    <property type="match status" value="1"/>
</dbReference>
<keyword evidence="5" id="KW-1185">Reference proteome</keyword>
<dbReference type="SMART" id="SM00355">
    <property type="entry name" value="ZnF_C2H2"/>
    <property type="match status" value="3"/>
</dbReference>
<accession>A0ABC9WCC4</accession>
<comment type="caution">
    <text evidence="4">The sequence shown here is derived from an EMBL/GenBank/DDBJ whole genome shotgun (WGS) entry which is preliminary data.</text>
</comment>
<dbReference type="InterPro" id="IPR036236">
    <property type="entry name" value="Znf_C2H2_sf"/>
</dbReference>
<dbReference type="Pfam" id="PF00096">
    <property type="entry name" value="zf-C2H2"/>
    <property type="match status" value="3"/>
</dbReference>
<dbReference type="Pfam" id="PF00078">
    <property type="entry name" value="RVT_1"/>
    <property type="match status" value="1"/>
</dbReference>
<proteinExistence type="predicted"/>